<organism evidence="2 3">
    <name type="scientific">Actinoplanes palleronii</name>
    <dbReference type="NCBI Taxonomy" id="113570"/>
    <lineage>
        <taxon>Bacteria</taxon>
        <taxon>Bacillati</taxon>
        <taxon>Actinomycetota</taxon>
        <taxon>Actinomycetes</taxon>
        <taxon>Micromonosporales</taxon>
        <taxon>Micromonosporaceae</taxon>
        <taxon>Actinoplanes</taxon>
    </lineage>
</organism>
<feature type="region of interest" description="Disordered" evidence="1">
    <location>
        <begin position="27"/>
        <end position="49"/>
    </location>
</feature>
<reference evidence="2 3" key="1">
    <citation type="submission" date="2021-01" db="EMBL/GenBank/DDBJ databases">
        <title>Whole genome shotgun sequence of Actinoplanes palleronii NBRC 14916.</title>
        <authorList>
            <person name="Komaki H."/>
            <person name="Tamura T."/>
        </authorList>
    </citation>
    <scope>NUCLEOTIDE SEQUENCE [LARGE SCALE GENOMIC DNA]</scope>
    <source>
        <strain evidence="2 3">NBRC 14916</strain>
    </source>
</reference>
<gene>
    <name evidence="2" type="ORF">Apa02nite_058210</name>
</gene>
<accession>A0ABQ4BG97</accession>
<dbReference type="Proteomes" id="UP000624709">
    <property type="component" value="Unassembled WGS sequence"/>
</dbReference>
<keyword evidence="3" id="KW-1185">Reference proteome</keyword>
<name>A0ABQ4BG97_9ACTN</name>
<proteinExistence type="predicted"/>
<sequence length="49" mass="5319">MPKPLHPVVAAPTETGRFRGGALFEDIKPDGLRRGPRLGTTHLAEAKQK</sequence>
<evidence type="ECO:0000313" key="2">
    <source>
        <dbReference type="EMBL" id="GIE69713.1"/>
    </source>
</evidence>
<dbReference type="EMBL" id="BOMS01000091">
    <property type="protein sequence ID" value="GIE69713.1"/>
    <property type="molecule type" value="Genomic_DNA"/>
</dbReference>
<protein>
    <submittedName>
        <fullName evidence="2">Uncharacterized protein</fullName>
    </submittedName>
</protein>
<evidence type="ECO:0000313" key="3">
    <source>
        <dbReference type="Proteomes" id="UP000624709"/>
    </source>
</evidence>
<comment type="caution">
    <text evidence="2">The sequence shown here is derived from an EMBL/GenBank/DDBJ whole genome shotgun (WGS) entry which is preliminary data.</text>
</comment>
<evidence type="ECO:0000256" key="1">
    <source>
        <dbReference type="SAM" id="MobiDB-lite"/>
    </source>
</evidence>